<proteinExistence type="predicted"/>
<dbReference type="AlphaFoldDB" id="A0A845I1N2"/>
<reference evidence="1" key="1">
    <citation type="submission" date="2019-12" db="EMBL/GenBank/DDBJ databases">
        <title>Novel species isolated from a subtropical stream in China.</title>
        <authorList>
            <person name="Lu H."/>
        </authorList>
    </citation>
    <scope>NUCLEOTIDE SEQUENCE [LARGE SCALE GENOMIC DNA]</scope>
    <source>
        <strain evidence="1">FT93W</strain>
    </source>
</reference>
<dbReference type="Proteomes" id="UP000444316">
    <property type="component" value="Unassembled WGS sequence"/>
</dbReference>
<comment type="caution">
    <text evidence="1">The sequence shown here is derived from an EMBL/GenBank/DDBJ whole genome shotgun (WGS) entry which is preliminary data.</text>
</comment>
<keyword evidence="2" id="KW-1185">Reference proteome</keyword>
<sequence>MRRTQIGVHKVAAAMLSAVIKRALRFMLYIQLGLKAVNVTTHCAKAMTEA</sequence>
<protein>
    <submittedName>
        <fullName evidence="1">Uncharacterized protein</fullName>
    </submittedName>
</protein>
<gene>
    <name evidence="1" type="ORF">GTP23_19025</name>
</gene>
<dbReference type="EMBL" id="WWCL01000004">
    <property type="protein sequence ID" value="MYN47139.1"/>
    <property type="molecule type" value="Genomic_DNA"/>
</dbReference>
<name>A0A845I1N2_9BURK</name>
<dbReference type="RefSeq" id="WP_161036544.1">
    <property type="nucleotide sequence ID" value="NZ_WWCL01000004.1"/>
</dbReference>
<accession>A0A845I1N2</accession>
<evidence type="ECO:0000313" key="1">
    <source>
        <dbReference type="EMBL" id="MYN47139.1"/>
    </source>
</evidence>
<organism evidence="1 2">
    <name type="scientific">Duganella fentianensis</name>
    <dbReference type="NCBI Taxonomy" id="2692177"/>
    <lineage>
        <taxon>Bacteria</taxon>
        <taxon>Pseudomonadati</taxon>
        <taxon>Pseudomonadota</taxon>
        <taxon>Betaproteobacteria</taxon>
        <taxon>Burkholderiales</taxon>
        <taxon>Oxalobacteraceae</taxon>
        <taxon>Telluria group</taxon>
        <taxon>Duganella</taxon>
    </lineage>
</organism>
<evidence type="ECO:0000313" key="2">
    <source>
        <dbReference type="Proteomes" id="UP000444316"/>
    </source>
</evidence>